<dbReference type="InterPro" id="IPR025683">
    <property type="entry name" value="Protein_beta"/>
</dbReference>
<evidence type="ECO:0000313" key="1">
    <source>
        <dbReference type="EMBL" id="AZI20434.1"/>
    </source>
</evidence>
<gene>
    <name evidence="1" type="ORF">EIH08_06670</name>
</gene>
<dbReference type="AlphaFoldDB" id="A0A3G8WQH1"/>
<dbReference type="RefSeq" id="WP_124784638.1">
    <property type="nucleotide sequence ID" value="NZ_CP034171.1"/>
</dbReference>
<name>A0A3G8WQH1_9FLAO</name>
<dbReference type="Proteomes" id="UP000282297">
    <property type="component" value="Chromosome"/>
</dbReference>
<sequence length="364" mass="41470">MDTNLIYMPVFRVRQQEVLAMKHFDFGNSMYPLLEIVKEKTRKNDQNSFVENYSGLINEISAQKVFVDLPIYINQSGSVQDEVVKFSFSVINNLEKRVAHLNMFSDIEKVIPVISSYLLKTGEENTIAGQERLLRPRFNSIGFRIYINSFKEDFEEVMQLATENDFLIIDLDKLGPFKTPPLKPVINALRDFNICKKVLLRSAINPDIENVKLDHGQVVMEADNSQIDTDIMSTFQVNATGDYAGIKKDNLTAGGTISPGFLYYDAVENQYYGYKAIIKGSIDEFDNTIIPAILASDSTSRMLQSEPPFLSTDNWGYDTLLKISRKEESGRSQAKFKRIAIEHYLYCMKILIEKGELTQTNLPS</sequence>
<organism evidence="1 2">
    <name type="scientific">Chryseobacterium taklimakanense</name>
    <dbReference type="NCBI Taxonomy" id="536441"/>
    <lineage>
        <taxon>Bacteria</taxon>
        <taxon>Pseudomonadati</taxon>
        <taxon>Bacteroidota</taxon>
        <taxon>Flavobacteriia</taxon>
        <taxon>Flavobacteriales</taxon>
        <taxon>Weeksellaceae</taxon>
        <taxon>Chryseobacterium group</taxon>
        <taxon>Chryseobacterium</taxon>
    </lineage>
</organism>
<proteinExistence type="predicted"/>
<accession>A0A3G8WQH1</accession>
<dbReference type="EMBL" id="CP034171">
    <property type="protein sequence ID" value="AZI20434.1"/>
    <property type="molecule type" value="Genomic_DNA"/>
</dbReference>
<reference evidence="2" key="1">
    <citation type="submission" date="2018-11" db="EMBL/GenBank/DDBJ databases">
        <title>Proposal to divide the Flavobacteriaceae and reorganize its genera based on Amino Acid Identity values calculated from whole genome sequences.</title>
        <authorList>
            <person name="Nicholson A.C."/>
            <person name="Gulvik C.A."/>
            <person name="Whitney A.M."/>
            <person name="Humrighouse B.W."/>
            <person name="Bell M."/>
            <person name="Holmes B."/>
            <person name="Steigerwalt A.B."/>
            <person name="Villarma A."/>
            <person name="Sheth M."/>
            <person name="Batra D."/>
            <person name="Pryor J."/>
            <person name="Bernardet J.-F."/>
            <person name="Hugo C."/>
            <person name="Kampfer P."/>
            <person name="Newman J.D."/>
            <person name="McQuiston J.R."/>
        </authorList>
    </citation>
    <scope>NUCLEOTIDE SEQUENCE [LARGE SCALE GENOMIC DNA]</scope>
    <source>
        <strain evidence="2">H4753</strain>
    </source>
</reference>
<protein>
    <submittedName>
        <fullName evidence="1">Uncharacterized protein</fullName>
    </submittedName>
</protein>
<evidence type="ECO:0000313" key="2">
    <source>
        <dbReference type="Proteomes" id="UP000282297"/>
    </source>
</evidence>
<dbReference type="Pfam" id="PF14350">
    <property type="entry name" value="Beta_protein"/>
    <property type="match status" value="1"/>
</dbReference>